<evidence type="ECO:0000256" key="3">
    <source>
        <dbReference type="ARBA" id="ARBA00022452"/>
    </source>
</evidence>
<dbReference type="InterPro" id="IPR010827">
    <property type="entry name" value="BamA/TamA_POTRA"/>
</dbReference>
<dbReference type="InterPro" id="IPR000184">
    <property type="entry name" value="Bac_surfAg_D15"/>
</dbReference>
<evidence type="ECO:0000256" key="1">
    <source>
        <dbReference type="ARBA" id="ARBA00004167"/>
    </source>
</evidence>
<dbReference type="InterPro" id="IPR036568">
    <property type="entry name" value="GGCT-like_sf"/>
</dbReference>
<dbReference type="InterPro" id="IPR013024">
    <property type="entry name" value="GGCT-like"/>
</dbReference>
<dbReference type="FunFam" id="3.10.20.310:FF:000009">
    <property type="entry name" value="Outer membrane protein, OMP85 family"/>
    <property type="match status" value="1"/>
</dbReference>
<dbReference type="Pfam" id="PF01103">
    <property type="entry name" value="Omp85"/>
    <property type="match status" value="1"/>
</dbReference>
<evidence type="ECO:0000259" key="9">
    <source>
        <dbReference type="PROSITE" id="PS51779"/>
    </source>
</evidence>
<evidence type="ECO:0000256" key="4">
    <source>
        <dbReference type="ARBA" id="ARBA00022692"/>
    </source>
</evidence>
<dbReference type="FunFam" id="2.40.160.50:FF:000003">
    <property type="entry name" value="Outer membrane protein, OMP85 family"/>
    <property type="match status" value="1"/>
</dbReference>
<reference evidence="10" key="2">
    <citation type="submission" date="2014-03" db="EMBL/GenBank/DDBJ databases">
        <title>The whipworm genome and dual-species transcriptomics of an intimate host-pathogen interaction.</title>
        <authorList>
            <person name="Foth B.J."/>
            <person name="Tsai I.J."/>
            <person name="Reid A.J."/>
            <person name="Bancroft A.J."/>
            <person name="Nichol S."/>
            <person name="Tracey A."/>
            <person name="Holroyd N."/>
            <person name="Cotton J.A."/>
            <person name="Stanley E.J."/>
            <person name="Zarowiecki M."/>
            <person name="Liu J.Z."/>
            <person name="Huckvale T."/>
            <person name="Cooper P.J."/>
            <person name="Grencis R.K."/>
            <person name="Berriman M."/>
        </authorList>
    </citation>
    <scope>NUCLEOTIDE SEQUENCE [LARGE SCALE GENOMIC DNA]</scope>
</reference>
<dbReference type="InterPro" id="IPR009288">
    <property type="entry name" value="AIG2-like_dom"/>
</dbReference>
<keyword evidence="11" id="KW-1185">Reference proteome</keyword>
<keyword evidence="6" id="KW-1133">Transmembrane helix</keyword>
<dbReference type="Pfam" id="PF07244">
    <property type="entry name" value="POTRA"/>
    <property type="match status" value="1"/>
</dbReference>
<dbReference type="GO" id="GO:0005886">
    <property type="term" value="C:plasma membrane"/>
    <property type="evidence" value="ECO:0007669"/>
    <property type="project" value="InterPro"/>
</dbReference>
<keyword evidence="7" id="KW-0472">Membrane</keyword>
<dbReference type="OrthoDB" id="113620at2759"/>
<evidence type="ECO:0000256" key="7">
    <source>
        <dbReference type="ARBA" id="ARBA00023136"/>
    </source>
</evidence>
<organism evidence="10 11">
    <name type="scientific">Trichuris trichiura</name>
    <name type="common">Whipworm</name>
    <name type="synonym">Trichocephalus trichiurus</name>
    <dbReference type="NCBI Taxonomy" id="36087"/>
    <lineage>
        <taxon>Eukaryota</taxon>
        <taxon>Metazoa</taxon>
        <taxon>Ecdysozoa</taxon>
        <taxon>Nematoda</taxon>
        <taxon>Enoplea</taxon>
        <taxon>Dorylaimia</taxon>
        <taxon>Trichinellida</taxon>
        <taxon>Trichuridae</taxon>
        <taxon>Trichuris</taxon>
    </lineage>
</organism>
<sequence length="1899" mass="208637">MCAISDSYAVEGLSGQLEKNVRAQLSTIESDEVTPDRRFRARVDDAIREGLKALGYYQPTIEFDLRPPPKKGRQVLIAKVTPGVPVLIGGTDVVLRGGARTDKDYLKLLDTRPAIGTVLNQGDYENFKKSLTSIALRKGYFDSEFTKAQLGIALGLHKAFWDIDYNSGERYRFGHVTFEGSQIRDEYLQNLVPFKEGDEYESKDLAELNRRLSATGWFNSVVVAPQFDKARETKVLPLTGVVSPRTENTIETGVGYSTDVGPRVKATWKKPWMNSYGHSLTTSTSISAPEQTLDFSYKMPLLKNPLEQYYLVQGGFKRTDLNDTESDSTTLVASRYWDLSSGWQRAINLRWSLDHFTQGEITNTTMLFYPGVMISRTRSRGGLMPAWGDSQRYSIDYSNTAWGSDVDFSVFQAQNVWIRTLYDRHRFVTRGTLGWIETGDFDKVPPDLRFFAGGDRSIRGYKYKSIAPKYANGDLKGASKLITGSLEYQYNVTGKWWGAVFVDSGEAVSDIRRSDFKTGTGVGVRWESPVGPIKLDFAVPVADKDEHGLGVVIVILLLLGSVAFLVGTTSGLHLVFKAADRWVPGLDIGKVTGGWRDLTLSDVRYEQPGVAVKAGNLHLAVGLECLWNSSVCINDLALKDIQVNIDSKKMPPSEQVEEEEDSGPLDLSTPYPITLTRVALDNVNIKIDDTTVSVMDFTSGLNWQEKTLTLKPTSLKGLLIALPKVAEVAQEEVVEPKIENPQPDEKPLGETLKDLFSRPVLPEMTDVHLPLNLNIEEFKGEQLRVTGDTDITVRTMLLKVSSIDGNTKLDALDIDSNQGIVNASGTAQLSDNWPVDITLNSTLNVEPLKGEKVKLKVGGALREQLEIGVNLSGPVDMDLRAQTRLAEAGLPLNVEVNSKQIYWPFTGEKQYQADDLKLKLTGKMTDYTLSMRTAVKGLEIPPATITLDAKGNEQQVNLDKLTVAALEGKTELKALLDWQQAISWRGELTLNGINTAKEIPEWPSKLNGLIKTRGSLYGGTWQMEVPELKLTGNVKQNKVNVDGTLKGNSYMQWMIPGLHLELGPNSAEVKGELGVKDLNLDATINAPGLDNALPGLGGTAKGLVKVRGTVEAPQLLADITARGLRWQELSVAQVRVEGDIKSTDQIAGKLDVRVEQISQPDVNINLVTLNAKGSEKQHELQLRIQGEPVSGQLNLAGSFDRKEERWKGTLSNTRFQTPVGPWSLTRDIALDYRNKEQKISIGPHCWLNPNAELCVPQTIDAGAEGRAVVNLNRFDLAMLKPFMPETTQASGIFTGKADVAWDTTKEGLPQGSITLSGRNVQVTQTVNDAALPVAFQTLNLTAELRNNRAELGWTIRLTNNGQFDGQVQVTDPQGRRNLGGNVNIRNFNLAMINPIFTRGEKAAGMVSANLRLGGDVQSPQLFGQLQVTGVDIDGNFMPFDMQPSQLAVNFNGMRSTLAGTVRTQQGEIYLNGDADWSQIENWRARVTAKGSKVRITVPPMVRMDVSPDVVFEATPNLFTLDGRVDVPWARIVVHDLPESAVGVSSDVVMLNDNLQPEEPKTASIPINSNLIVHVGNNVRIDAFGLKARLTGDLNVVQDKQGLGLNGQINIPEGRFHAYGQDLIVRKGELLFSGPPDQPYLNIEAIRNPDATEDDVIAGVRVTGLADEPKAEIFSDPAMSQQAALSYLLRGQGLESDQSDSAAMTSMLIGLGVAQSGQIVGKIGETFGVSNLALDTQGVGDSSQVVVSGYVLPGLQVKYGVGIFDSIATLTLRYRLMPKLYLEAVSAMRIFVYGSLRHKQGNSHWMTNAQLLGDFSIDNYQLYSLGHYPGAVPGNGTVHGEVYRIDNATLAELDALRTRGGEYARQLIQTPYGSAWMYVYQRPVDGLKLIESGDWLDRDK</sequence>
<dbReference type="Pfam" id="PF17243">
    <property type="entry name" value="POTRA_TamA_1"/>
    <property type="match status" value="1"/>
</dbReference>
<dbReference type="PANTHER" id="PTHR36985:SF1">
    <property type="entry name" value="TRANSLOCATION AND ASSEMBLY MODULE SUBUNIT TAMB"/>
    <property type="match status" value="1"/>
</dbReference>
<dbReference type="PROSITE" id="PS51779">
    <property type="entry name" value="POTRA"/>
    <property type="match status" value="1"/>
</dbReference>
<evidence type="ECO:0000256" key="5">
    <source>
        <dbReference type="ARBA" id="ARBA00022729"/>
    </source>
</evidence>
<evidence type="ECO:0000313" key="10">
    <source>
        <dbReference type="EMBL" id="CDW59262.1"/>
    </source>
</evidence>
<evidence type="ECO:0000256" key="8">
    <source>
        <dbReference type="ARBA" id="ARBA00023237"/>
    </source>
</evidence>
<dbReference type="Pfam" id="PF06094">
    <property type="entry name" value="GGACT"/>
    <property type="match status" value="1"/>
</dbReference>
<accession>A0A077ZFV6</accession>
<keyword evidence="8" id="KW-0998">Cell outer membrane</keyword>
<dbReference type="InterPro" id="IPR007452">
    <property type="entry name" value="TamB_C"/>
</dbReference>
<protein>
    <submittedName>
        <fullName evidence="10">Bac surface Ag and DUF490 and Surf Ag VNR and AIG 2 domain containing protein</fullName>
    </submittedName>
</protein>
<evidence type="ECO:0000256" key="2">
    <source>
        <dbReference type="ARBA" id="ARBA00004442"/>
    </source>
</evidence>
<dbReference type="GO" id="GO:0009306">
    <property type="term" value="P:protein secretion"/>
    <property type="evidence" value="ECO:0007669"/>
    <property type="project" value="InterPro"/>
</dbReference>
<keyword evidence="4" id="KW-0812">Transmembrane</keyword>
<dbReference type="CDD" id="cd06661">
    <property type="entry name" value="GGCT_like"/>
    <property type="match status" value="1"/>
</dbReference>
<dbReference type="EMBL" id="HG806540">
    <property type="protein sequence ID" value="CDW59262.1"/>
    <property type="molecule type" value="Genomic_DNA"/>
</dbReference>
<dbReference type="FunFam" id="3.10.490.10:FF:000001">
    <property type="entry name" value="Gamma-glutamylcyclotransferase ytfP"/>
    <property type="match status" value="1"/>
</dbReference>
<dbReference type="Pfam" id="PF04357">
    <property type="entry name" value="TamB"/>
    <property type="match status" value="1"/>
</dbReference>
<dbReference type="InterPro" id="IPR035243">
    <property type="entry name" value="TamA_POTRA_Dom_1"/>
</dbReference>
<dbReference type="Gene3D" id="2.40.160.50">
    <property type="entry name" value="membrane protein fhac: a member of the omp85/tpsb transporter family"/>
    <property type="match status" value="1"/>
</dbReference>
<feature type="domain" description="POTRA" evidence="9">
    <location>
        <begin position="169"/>
        <end position="245"/>
    </location>
</feature>
<dbReference type="GO" id="GO:0019867">
    <property type="term" value="C:outer membrane"/>
    <property type="evidence" value="ECO:0007669"/>
    <property type="project" value="InterPro"/>
</dbReference>
<dbReference type="FunFam" id="3.10.20.310:FF:000008">
    <property type="entry name" value="Outer membrane protein, OMP85 family"/>
    <property type="match status" value="1"/>
</dbReference>
<dbReference type="PANTHER" id="PTHR36985">
    <property type="entry name" value="TRANSLOCATION AND ASSEMBLY MODULE SUBUNIT TAMB"/>
    <property type="match status" value="1"/>
</dbReference>
<dbReference type="SUPFAM" id="SSF110857">
    <property type="entry name" value="Gamma-glutamyl cyclotransferase-like"/>
    <property type="match status" value="1"/>
</dbReference>
<evidence type="ECO:0000256" key="6">
    <source>
        <dbReference type="ARBA" id="ARBA00022989"/>
    </source>
</evidence>
<keyword evidence="5" id="KW-0732">Signal</keyword>
<evidence type="ECO:0000313" key="11">
    <source>
        <dbReference type="Proteomes" id="UP000030665"/>
    </source>
</evidence>
<dbReference type="AlphaFoldDB" id="A0A077ZFV6"/>
<dbReference type="InterPro" id="IPR034746">
    <property type="entry name" value="POTRA"/>
</dbReference>
<name>A0A077ZFV6_TRITR</name>
<dbReference type="Proteomes" id="UP000030665">
    <property type="component" value="Unassembled WGS sequence"/>
</dbReference>
<dbReference type="STRING" id="36087.A0A077ZFV6"/>
<dbReference type="Gene3D" id="3.10.490.10">
    <property type="entry name" value="Gamma-glutamyl cyclotransferase-like"/>
    <property type="match status" value="1"/>
</dbReference>
<proteinExistence type="predicted"/>
<dbReference type="Gene3D" id="3.10.20.310">
    <property type="entry name" value="membrane protein fhac"/>
    <property type="match status" value="3"/>
</dbReference>
<keyword evidence="3" id="KW-1134">Transmembrane beta strand</keyword>
<gene>
    <name evidence="10" type="ORF">TTRE_0000759301</name>
</gene>
<reference evidence="10" key="1">
    <citation type="submission" date="2014-01" db="EMBL/GenBank/DDBJ databases">
        <authorList>
            <person name="Aslett M."/>
        </authorList>
    </citation>
    <scope>NUCLEOTIDE SEQUENCE</scope>
</reference>
<comment type="subcellular location">
    <subcellularLocation>
        <location evidence="2">Cell outer membrane</location>
    </subcellularLocation>
    <subcellularLocation>
        <location evidence="1">Membrane</location>
        <topology evidence="1">Single-pass membrane protein</topology>
    </subcellularLocation>
</comment>